<evidence type="ECO:0000256" key="4">
    <source>
        <dbReference type="ARBA" id="ARBA00022840"/>
    </source>
</evidence>
<dbReference type="EMBL" id="JACOPP010000001">
    <property type="protein sequence ID" value="MBC5732356.1"/>
    <property type="molecule type" value="Genomic_DNA"/>
</dbReference>
<dbReference type="GO" id="GO:0015658">
    <property type="term" value="F:branched-chain amino acid transmembrane transporter activity"/>
    <property type="evidence" value="ECO:0007669"/>
    <property type="project" value="TreeGrafter"/>
</dbReference>
<dbReference type="Proteomes" id="UP000661435">
    <property type="component" value="Unassembled WGS sequence"/>
</dbReference>
<dbReference type="PROSITE" id="PS50893">
    <property type="entry name" value="ABC_TRANSPORTER_2"/>
    <property type="match status" value="1"/>
</dbReference>
<keyword evidence="8" id="KW-1185">Reference proteome</keyword>
<evidence type="ECO:0000256" key="1">
    <source>
        <dbReference type="ARBA" id="ARBA00005417"/>
    </source>
</evidence>
<dbReference type="InterPro" id="IPR003593">
    <property type="entry name" value="AAA+_ATPase"/>
</dbReference>
<dbReference type="CDD" id="cd03224">
    <property type="entry name" value="ABC_TM1139_LivF_branched"/>
    <property type="match status" value="1"/>
</dbReference>
<evidence type="ECO:0000259" key="6">
    <source>
        <dbReference type="PROSITE" id="PS50893"/>
    </source>
</evidence>
<dbReference type="GO" id="GO:0016887">
    <property type="term" value="F:ATP hydrolysis activity"/>
    <property type="evidence" value="ECO:0007669"/>
    <property type="project" value="InterPro"/>
</dbReference>
<evidence type="ECO:0000313" key="7">
    <source>
        <dbReference type="EMBL" id="MBC5732356.1"/>
    </source>
</evidence>
<keyword evidence="3" id="KW-0547">Nucleotide-binding</keyword>
<reference evidence="7" key="1">
    <citation type="submission" date="2020-08" db="EMBL/GenBank/DDBJ databases">
        <title>Genome public.</title>
        <authorList>
            <person name="Liu C."/>
            <person name="Sun Q."/>
        </authorList>
    </citation>
    <scope>NUCLEOTIDE SEQUENCE</scope>
    <source>
        <strain evidence="7">NSJ-51</strain>
    </source>
</reference>
<gene>
    <name evidence="7" type="ORF">H8S57_01270</name>
</gene>
<keyword evidence="2" id="KW-0813">Transport</keyword>
<dbReference type="Gene3D" id="3.40.50.300">
    <property type="entry name" value="P-loop containing nucleotide triphosphate hydrolases"/>
    <property type="match status" value="1"/>
</dbReference>
<comment type="caution">
    <text evidence="7">The sequence shown here is derived from an EMBL/GenBank/DDBJ whole genome shotgun (WGS) entry which is preliminary data.</text>
</comment>
<evidence type="ECO:0000256" key="3">
    <source>
        <dbReference type="ARBA" id="ARBA00022741"/>
    </source>
</evidence>
<feature type="domain" description="ABC transporter" evidence="6">
    <location>
        <begin position="2"/>
        <end position="233"/>
    </location>
</feature>
<dbReference type="InterPro" id="IPR052156">
    <property type="entry name" value="BCAA_Transport_ATP-bd_LivF"/>
</dbReference>
<sequence length="234" mass="25332">MLEIEALSVSYGKREVLSRVSLSVKEGEVLAVLGHNGAGKTTLLKSVVSLVRAESGGIHLDGTQLCNTSPRTAAEAGVRLLPSEFRGIFSSRTVLDNLKIAMPARMGRDKARQEQEIAYCLEIFPDLRQKLKQPAGSLSGGQQQMVAMAVALMGRPRVLLLDEPSIGLSPNLVQRLLDEVRRLSDSQGLAAILVEQNANVALRIADRVAALRTGTIIREAPAGQVTQEQLWDLF</sequence>
<evidence type="ECO:0000313" key="8">
    <source>
        <dbReference type="Proteomes" id="UP000661435"/>
    </source>
</evidence>
<evidence type="ECO:0000256" key="2">
    <source>
        <dbReference type="ARBA" id="ARBA00022448"/>
    </source>
</evidence>
<protein>
    <submittedName>
        <fullName evidence="7">ABC transporter ATP-binding protein</fullName>
    </submittedName>
</protein>
<dbReference type="PANTHER" id="PTHR43820:SF4">
    <property type="entry name" value="HIGH-AFFINITY BRANCHED-CHAIN AMINO ACID TRANSPORT ATP-BINDING PROTEIN LIVF"/>
    <property type="match status" value="1"/>
</dbReference>
<dbReference type="InterPro" id="IPR027417">
    <property type="entry name" value="P-loop_NTPase"/>
</dbReference>
<dbReference type="Pfam" id="PF00005">
    <property type="entry name" value="ABC_tran"/>
    <property type="match status" value="1"/>
</dbReference>
<dbReference type="SUPFAM" id="SSF52540">
    <property type="entry name" value="P-loop containing nucleoside triphosphate hydrolases"/>
    <property type="match status" value="1"/>
</dbReference>
<dbReference type="PROSITE" id="PS00211">
    <property type="entry name" value="ABC_TRANSPORTER_1"/>
    <property type="match status" value="1"/>
</dbReference>
<dbReference type="InterPro" id="IPR017871">
    <property type="entry name" value="ABC_transporter-like_CS"/>
</dbReference>
<dbReference type="SMART" id="SM00382">
    <property type="entry name" value="AAA"/>
    <property type="match status" value="1"/>
</dbReference>
<proteinExistence type="inferred from homology"/>
<evidence type="ECO:0000256" key="5">
    <source>
        <dbReference type="ARBA" id="ARBA00022970"/>
    </source>
</evidence>
<comment type="similarity">
    <text evidence="1">Belongs to the ABC transporter superfamily.</text>
</comment>
<dbReference type="GO" id="GO:0015807">
    <property type="term" value="P:L-amino acid transport"/>
    <property type="evidence" value="ECO:0007669"/>
    <property type="project" value="TreeGrafter"/>
</dbReference>
<accession>A0A8J6J434</accession>
<organism evidence="7 8">
    <name type="scientific">Lawsonibacter hominis</name>
    <dbReference type="NCBI Taxonomy" id="2763053"/>
    <lineage>
        <taxon>Bacteria</taxon>
        <taxon>Bacillati</taxon>
        <taxon>Bacillota</taxon>
        <taxon>Clostridia</taxon>
        <taxon>Eubacteriales</taxon>
        <taxon>Oscillospiraceae</taxon>
        <taxon>Lawsonibacter</taxon>
    </lineage>
</organism>
<keyword evidence="4 7" id="KW-0067">ATP-binding</keyword>
<dbReference type="AlphaFoldDB" id="A0A8J6J434"/>
<dbReference type="PANTHER" id="PTHR43820">
    <property type="entry name" value="HIGH-AFFINITY BRANCHED-CHAIN AMINO ACID TRANSPORT ATP-BINDING PROTEIN LIVF"/>
    <property type="match status" value="1"/>
</dbReference>
<dbReference type="InterPro" id="IPR003439">
    <property type="entry name" value="ABC_transporter-like_ATP-bd"/>
</dbReference>
<name>A0A8J6J434_9FIRM</name>
<keyword evidence="5" id="KW-0029">Amino-acid transport</keyword>
<dbReference type="GO" id="GO:0005524">
    <property type="term" value="F:ATP binding"/>
    <property type="evidence" value="ECO:0007669"/>
    <property type="project" value="UniProtKB-KW"/>
</dbReference>